<dbReference type="AlphaFoldDB" id="A0A5Q0C8T0"/>
<accession>A0A5Q0C8T0</accession>
<proteinExistence type="predicted"/>
<dbReference type="PROSITE" id="PS51257">
    <property type="entry name" value="PROKAR_LIPOPROTEIN"/>
    <property type="match status" value="1"/>
</dbReference>
<keyword evidence="3" id="KW-1185">Reference proteome</keyword>
<evidence type="ECO:0000313" key="2">
    <source>
        <dbReference type="EMBL" id="QFY62326.1"/>
    </source>
</evidence>
<name>A0A5Q0C8T0_9HYPH</name>
<dbReference type="RefSeq" id="WP_153272334.1">
    <property type="nucleotide sequence ID" value="NZ_CP043498.1"/>
</dbReference>
<dbReference type="OrthoDB" id="8163917at2"/>
<evidence type="ECO:0000256" key="1">
    <source>
        <dbReference type="SAM" id="SignalP"/>
    </source>
</evidence>
<gene>
    <name evidence="2" type="ORF">FZ934_02095</name>
</gene>
<reference evidence="2 3" key="1">
    <citation type="submission" date="2019-08" db="EMBL/GenBank/DDBJ databases">
        <title>Prosopis cineraria nodule microbiome.</title>
        <authorList>
            <person name="Ali R."/>
            <person name="Chaluvadi S.R."/>
            <person name="Wang X."/>
        </authorList>
    </citation>
    <scope>NUCLEOTIDE SEQUENCE [LARGE SCALE GENOMIC DNA]</scope>
    <source>
        <strain evidence="2 3">BG7</strain>
    </source>
</reference>
<evidence type="ECO:0008006" key="4">
    <source>
        <dbReference type="Google" id="ProtNLM"/>
    </source>
</evidence>
<dbReference type="KEGG" id="rgr:FZ934_02095"/>
<dbReference type="EMBL" id="CP043498">
    <property type="protein sequence ID" value="QFY62326.1"/>
    <property type="molecule type" value="Genomic_DNA"/>
</dbReference>
<feature type="signal peptide" evidence="1">
    <location>
        <begin position="1"/>
        <end position="19"/>
    </location>
</feature>
<feature type="chain" id="PRO_5024820526" description="Lipoprotein" evidence="1">
    <location>
        <begin position="20"/>
        <end position="93"/>
    </location>
</feature>
<sequence>MRIARTTLFLALIVAGLSACQTMTPEERRAADERQCMSYGFKRGTEGFATCLQRIDLDRHAQARYNSDVVMMDMSYAVGGPYYGRPYYYRRYR</sequence>
<organism evidence="2 3">
    <name type="scientific">Rhizobium grahamii</name>
    <dbReference type="NCBI Taxonomy" id="1120045"/>
    <lineage>
        <taxon>Bacteria</taxon>
        <taxon>Pseudomonadati</taxon>
        <taxon>Pseudomonadota</taxon>
        <taxon>Alphaproteobacteria</taxon>
        <taxon>Hyphomicrobiales</taxon>
        <taxon>Rhizobiaceae</taxon>
        <taxon>Rhizobium/Agrobacterium group</taxon>
        <taxon>Rhizobium</taxon>
    </lineage>
</organism>
<keyword evidence="1" id="KW-0732">Signal</keyword>
<dbReference type="Proteomes" id="UP000326881">
    <property type="component" value="Chromosome"/>
</dbReference>
<protein>
    <recommendedName>
        <fullName evidence="4">Lipoprotein</fullName>
    </recommendedName>
</protein>
<evidence type="ECO:0000313" key="3">
    <source>
        <dbReference type="Proteomes" id="UP000326881"/>
    </source>
</evidence>